<dbReference type="FunFam" id="3.80.10.10:FF:000357">
    <property type="entry name" value="F-box/LRR-repeat protein 15"/>
    <property type="match status" value="1"/>
</dbReference>
<organism evidence="2 3">
    <name type="scientific">Mikania micrantha</name>
    <name type="common">bitter vine</name>
    <dbReference type="NCBI Taxonomy" id="192012"/>
    <lineage>
        <taxon>Eukaryota</taxon>
        <taxon>Viridiplantae</taxon>
        <taxon>Streptophyta</taxon>
        <taxon>Embryophyta</taxon>
        <taxon>Tracheophyta</taxon>
        <taxon>Spermatophyta</taxon>
        <taxon>Magnoliopsida</taxon>
        <taxon>eudicotyledons</taxon>
        <taxon>Gunneridae</taxon>
        <taxon>Pentapetalae</taxon>
        <taxon>asterids</taxon>
        <taxon>campanulids</taxon>
        <taxon>Asterales</taxon>
        <taxon>Asteraceae</taxon>
        <taxon>Asteroideae</taxon>
        <taxon>Heliantheae alliance</taxon>
        <taxon>Eupatorieae</taxon>
        <taxon>Mikania</taxon>
    </lineage>
</organism>
<evidence type="ECO:0000259" key="1">
    <source>
        <dbReference type="PROSITE" id="PS50181"/>
    </source>
</evidence>
<dbReference type="Pfam" id="PF25372">
    <property type="entry name" value="DUF7885"/>
    <property type="match status" value="1"/>
</dbReference>
<dbReference type="FunFam" id="3.80.10.10:FF:000648">
    <property type="entry name" value="F-box/LRR-repeat protein 15"/>
    <property type="match status" value="1"/>
</dbReference>
<dbReference type="PANTHER" id="PTHR34709:SF57">
    <property type="entry name" value="F-BOX DOMAIN-CONTAINING PROTEIN"/>
    <property type="match status" value="1"/>
</dbReference>
<comment type="caution">
    <text evidence="2">The sequence shown here is derived from an EMBL/GenBank/DDBJ whole genome shotgun (WGS) entry which is preliminary data.</text>
</comment>
<sequence>MEETEAILGEFDREQGKSEEIVNFEELEYGNLMYEDYEVELRLQPGEGSSNSNKEVDLSLSLGGEPSSSFTVRVIERGDLDRDSQIKRPKVQSVAPKYFLGLIEKEFDRMHDGSGHHSFLASDNDASPFLSYSWIMEEDENVHPDMDDLEIQMDLTDDLLHMVFSFLDHTNLCRAAEVCRQWHIASAHEDFWRFLNFENKNVSPQQVEDLCHRYPNATQVNINGSPAIHILVMQAMNSLRNLEFLTLGKGQLGETFFQALTDCTNLKSLIVTDVILGNGIQEIPIYHDNLRHIQIVKCRMVRISVRCPQLQTLSFKRSSMAHAVLNCPLLHDLDIASCHKLLDAAIRSAVASCPLLESLDMSNCSCVSDETLREISLNCGNLRILNASYCPNISLESVRLTMLTVLKLHSCEGITSASMSAIQNSYMLEVRMFSVVSILAANFCNFSLFIFFSPQVLELDNCSLLTSVFLDLPHLQNIRLVHCRKFVDLRLESAELSSIKVSNCPSLQQINIVSKYLQKLVLQKQESLTSLELQCPGLHEVDLTDCESLTNSICEVFGDGSGCPMLKSLILDNCKSLTAVKFSSNSLTSLSLAGCQAISSVELTCPYLEQVSLDGCGHLERVIFNPVGLRFLNLGICPKLKTLEIEAPTMVLLELKGCGVISEALINCPFLTSLDASFCSQLKDHCLSATTASCPLIESLILMSCLSVGSSGLSSLRRLPNLTSLDLSYTHITNLQPVFNSCSRLKVLKLQACKYLTDSSLEPLYKDQALPALRELDLSYVSLCQASIEELLASCTHLTHVSLNGCVNMHDLDWSFSVDHVCPSYMASEQPQRFLQNLNCVGCPNIKKVLIPSDARFSNLSSLNISLSTNLKEVNVTCFNLCFLNLSNCFSLEILRLNCPRLTSLFLQSCNISEEAVESTISECNMLETLDVRFCQNVTPTSVERLRSAFPSLKRIFN</sequence>
<dbReference type="SMART" id="SM00256">
    <property type="entry name" value="FBOX"/>
    <property type="match status" value="1"/>
</dbReference>
<dbReference type="InterPro" id="IPR055312">
    <property type="entry name" value="FBL15-like"/>
</dbReference>
<dbReference type="CDD" id="cd22109">
    <property type="entry name" value="F-box_FBXO41"/>
    <property type="match status" value="1"/>
</dbReference>
<dbReference type="OrthoDB" id="550575at2759"/>
<protein>
    <recommendedName>
        <fullName evidence="1">F-box domain-containing protein</fullName>
    </recommendedName>
</protein>
<proteinExistence type="predicted"/>
<dbReference type="SMART" id="SM00367">
    <property type="entry name" value="LRR_CC"/>
    <property type="match status" value="13"/>
</dbReference>
<keyword evidence="3" id="KW-1185">Reference proteome</keyword>
<dbReference type="Gene3D" id="3.80.10.10">
    <property type="entry name" value="Ribonuclease Inhibitor"/>
    <property type="match status" value="4"/>
</dbReference>
<dbReference type="Proteomes" id="UP000326396">
    <property type="component" value="Unassembled WGS sequence"/>
</dbReference>
<dbReference type="SUPFAM" id="SSF52058">
    <property type="entry name" value="L domain-like"/>
    <property type="match status" value="1"/>
</dbReference>
<dbReference type="Pfam" id="PF12937">
    <property type="entry name" value="F-box-like"/>
    <property type="match status" value="1"/>
</dbReference>
<dbReference type="InterPro" id="IPR057207">
    <property type="entry name" value="FBXL15_LRR"/>
</dbReference>
<dbReference type="Gene3D" id="1.20.1280.50">
    <property type="match status" value="1"/>
</dbReference>
<evidence type="ECO:0000313" key="2">
    <source>
        <dbReference type="EMBL" id="KAC9151529.1"/>
    </source>
</evidence>
<gene>
    <name evidence="2" type="ORF">E3N88_46287</name>
</gene>
<dbReference type="SUPFAM" id="SSF81383">
    <property type="entry name" value="F-box domain"/>
    <property type="match status" value="1"/>
</dbReference>
<dbReference type="InterPro" id="IPR006553">
    <property type="entry name" value="Leu-rich_rpt_Cys-con_subtyp"/>
</dbReference>
<dbReference type="PANTHER" id="PTHR34709">
    <property type="entry name" value="OS10G0396666 PROTEIN"/>
    <property type="match status" value="1"/>
</dbReference>
<dbReference type="EMBL" id="SZYD01002778">
    <property type="protein sequence ID" value="KAC9151529.1"/>
    <property type="molecule type" value="Genomic_DNA"/>
</dbReference>
<reference evidence="2 3" key="1">
    <citation type="submission" date="2019-05" db="EMBL/GenBank/DDBJ databases">
        <title>Mikania micrantha, genome provides insights into the molecular mechanism of rapid growth.</title>
        <authorList>
            <person name="Liu B."/>
        </authorList>
    </citation>
    <scope>NUCLEOTIDE SEQUENCE [LARGE SCALE GENOMIC DNA]</scope>
    <source>
        <strain evidence="2">NLD-2019</strain>
        <tissue evidence="2">Leaf</tissue>
    </source>
</reference>
<dbReference type="InterPro" id="IPR032675">
    <property type="entry name" value="LRR_dom_sf"/>
</dbReference>
<dbReference type="InterPro" id="IPR036047">
    <property type="entry name" value="F-box-like_dom_sf"/>
</dbReference>
<feature type="domain" description="F-box" evidence="1">
    <location>
        <begin position="149"/>
        <end position="195"/>
    </location>
</feature>
<dbReference type="AlphaFoldDB" id="A0A5N6L6R2"/>
<dbReference type="PROSITE" id="PS50181">
    <property type="entry name" value="FBOX"/>
    <property type="match status" value="1"/>
</dbReference>
<dbReference type="InterPro" id="IPR001810">
    <property type="entry name" value="F-box_dom"/>
</dbReference>
<dbReference type="SUPFAM" id="SSF52047">
    <property type="entry name" value="RNI-like"/>
    <property type="match status" value="2"/>
</dbReference>
<accession>A0A5N6L6R2</accession>
<name>A0A5N6L6R2_9ASTR</name>
<evidence type="ECO:0000313" key="3">
    <source>
        <dbReference type="Proteomes" id="UP000326396"/>
    </source>
</evidence>